<gene>
    <name evidence="1" type="ORF">NOR51B_1047</name>
</gene>
<dbReference type="EMBL" id="DS999411">
    <property type="protein sequence ID" value="EED35104.1"/>
    <property type="molecule type" value="Genomic_DNA"/>
</dbReference>
<dbReference type="HOGENOM" id="CLU_3008929_0_0_6"/>
<organism evidence="1 2">
    <name type="scientific">Luminiphilus syltensis NOR5-1B</name>
    <dbReference type="NCBI Taxonomy" id="565045"/>
    <lineage>
        <taxon>Bacteria</taxon>
        <taxon>Pseudomonadati</taxon>
        <taxon>Pseudomonadota</taxon>
        <taxon>Gammaproteobacteria</taxon>
        <taxon>Cellvibrionales</taxon>
        <taxon>Halieaceae</taxon>
        <taxon>Luminiphilus</taxon>
    </lineage>
</organism>
<protein>
    <submittedName>
        <fullName evidence="1">Uncharacterized protein</fullName>
    </submittedName>
</protein>
<dbReference type="AlphaFoldDB" id="B8KVA8"/>
<name>B8KVA8_9GAMM</name>
<evidence type="ECO:0000313" key="2">
    <source>
        <dbReference type="Proteomes" id="UP000004699"/>
    </source>
</evidence>
<reference evidence="2" key="1">
    <citation type="journal article" date="2013" name="BMC Microbiol.">
        <title>Taxonomy and evolution of bacteriochlorophyll a-containing members of the OM60/NOR5 clade of marine gammaproteobacteria: description of Luminiphilus syltensis gen. nov., sp. nov., reclassification of Haliea rubra as Pseudohaliea rubra gen. nov., comb. nov., and emendation of Chromatocurvus halotolerans.</title>
        <authorList>
            <person name="Spring S."/>
            <person name="Riedel T."/>
            <person name="Sproer C."/>
            <person name="Yan S."/>
            <person name="Harder J."/>
            <person name="Fuchs B.M."/>
        </authorList>
    </citation>
    <scope>NUCLEOTIDE SEQUENCE [LARGE SCALE GENOMIC DNA]</scope>
    <source>
        <strain evidence="2">NOR51-B</strain>
    </source>
</reference>
<evidence type="ECO:0000313" key="1">
    <source>
        <dbReference type="EMBL" id="EED35104.1"/>
    </source>
</evidence>
<accession>B8KVA8</accession>
<keyword evidence="2" id="KW-1185">Reference proteome</keyword>
<sequence>MKPDGVVVGEGFQSDDWGIAQPLMPLTRDEPKISLRHTARSVTLSASPVHFGLHRV</sequence>
<dbReference type="Proteomes" id="UP000004699">
    <property type="component" value="Unassembled WGS sequence"/>
</dbReference>
<proteinExistence type="predicted"/>